<keyword evidence="4" id="KW-0378">Hydrolase</keyword>
<evidence type="ECO:0000256" key="2">
    <source>
        <dbReference type="ARBA" id="ARBA00022645"/>
    </source>
</evidence>
<dbReference type="GO" id="GO:0006508">
    <property type="term" value="P:proteolysis"/>
    <property type="evidence" value="ECO:0007669"/>
    <property type="project" value="UniProtKB-KW"/>
</dbReference>
<evidence type="ECO:0000256" key="1">
    <source>
        <dbReference type="ARBA" id="ARBA00010233"/>
    </source>
</evidence>
<gene>
    <name evidence="9" type="ORF">A3860_06690</name>
</gene>
<dbReference type="SUPFAM" id="SSF52317">
    <property type="entry name" value="Class I glutamine amidotransferase-like"/>
    <property type="match status" value="1"/>
</dbReference>
<dbReference type="SUPFAM" id="SSF141986">
    <property type="entry name" value="LD-carboxypeptidase A C-terminal domain-like"/>
    <property type="match status" value="1"/>
</dbReference>
<protein>
    <submittedName>
        <fullName evidence="9">LD-carboxypeptidase</fullName>
    </submittedName>
</protein>
<keyword evidence="10" id="KW-1185">Reference proteome</keyword>
<dbReference type="PANTHER" id="PTHR30237">
    <property type="entry name" value="MURAMOYLTETRAPEPTIDE CARBOXYPEPTIDASE"/>
    <property type="match status" value="1"/>
</dbReference>
<dbReference type="PIRSF" id="PIRSF028757">
    <property type="entry name" value="LD-carboxypeptidase"/>
    <property type="match status" value="1"/>
</dbReference>
<dbReference type="Proteomes" id="UP000192796">
    <property type="component" value="Unassembled WGS sequence"/>
</dbReference>
<dbReference type="PANTHER" id="PTHR30237:SF2">
    <property type="entry name" value="MUREIN TETRAPEPTIDE CARBOXYPEPTIDASE"/>
    <property type="match status" value="1"/>
</dbReference>
<dbReference type="Pfam" id="PF02016">
    <property type="entry name" value="Peptidase_S66"/>
    <property type="match status" value="1"/>
</dbReference>
<evidence type="ECO:0000313" key="9">
    <source>
        <dbReference type="EMBL" id="OQP61392.1"/>
    </source>
</evidence>
<dbReference type="InterPro" id="IPR040921">
    <property type="entry name" value="Peptidase_S66C"/>
</dbReference>
<dbReference type="Pfam" id="PF17676">
    <property type="entry name" value="Peptidase_S66C"/>
    <property type="match status" value="1"/>
</dbReference>
<dbReference type="InterPro" id="IPR029062">
    <property type="entry name" value="Class_I_gatase-like"/>
</dbReference>
<dbReference type="Gene3D" id="3.50.30.60">
    <property type="entry name" value="LD-carboxypeptidase A C-terminal domain-like"/>
    <property type="match status" value="1"/>
</dbReference>
<organism evidence="9 10">
    <name type="scientific">Niastella vici</name>
    <dbReference type="NCBI Taxonomy" id="1703345"/>
    <lineage>
        <taxon>Bacteria</taxon>
        <taxon>Pseudomonadati</taxon>
        <taxon>Bacteroidota</taxon>
        <taxon>Chitinophagia</taxon>
        <taxon>Chitinophagales</taxon>
        <taxon>Chitinophagaceae</taxon>
        <taxon>Niastella</taxon>
    </lineage>
</organism>
<comment type="caution">
    <text evidence="9">The sequence shown here is derived from an EMBL/GenBank/DDBJ whole genome shotgun (WGS) entry which is preliminary data.</text>
</comment>
<dbReference type="RefSeq" id="WP_081152176.1">
    <property type="nucleotide sequence ID" value="NZ_LVYD01000058.1"/>
</dbReference>
<comment type="similarity">
    <text evidence="1">Belongs to the peptidase S66 family.</text>
</comment>
<dbReference type="InterPro" id="IPR027478">
    <property type="entry name" value="LdcA_N"/>
</dbReference>
<dbReference type="OrthoDB" id="9807329at2"/>
<keyword evidence="5" id="KW-0720">Serine protease</keyword>
<keyword evidence="3" id="KW-0645">Protease</keyword>
<dbReference type="CDD" id="cd07025">
    <property type="entry name" value="Peptidase_S66"/>
    <property type="match status" value="1"/>
</dbReference>
<evidence type="ECO:0000259" key="7">
    <source>
        <dbReference type="Pfam" id="PF02016"/>
    </source>
</evidence>
<dbReference type="GO" id="GO:0008236">
    <property type="term" value="F:serine-type peptidase activity"/>
    <property type="evidence" value="ECO:0007669"/>
    <property type="project" value="UniProtKB-KW"/>
</dbReference>
<feature type="active site" description="Nucleophile" evidence="6">
    <location>
        <position position="111"/>
    </location>
</feature>
<dbReference type="AlphaFoldDB" id="A0A1V9FSS4"/>
<feature type="active site" description="Charge relay system" evidence="6">
    <location>
        <position position="276"/>
    </location>
</feature>
<feature type="domain" description="LD-carboxypeptidase N-terminal" evidence="7">
    <location>
        <begin position="14"/>
        <end position="130"/>
    </location>
</feature>
<evidence type="ECO:0000313" key="10">
    <source>
        <dbReference type="Proteomes" id="UP000192796"/>
    </source>
</evidence>
<dbReference type="InterPro" id="IPR027461">
    <property type="entry name" value="Carboxypeptidase_A_C_sf"/>
</dbReference>
<proteinExistence type="inferred from homology"/>
<evidence type="ECO:0000256" key="6">
    <source>
        <dbReference type="PIRSR" id="PIRSR028757-1"/>
    </source>
</evidence>
<dbReference type="Gene3D" id="3.40.50.10740">
    <property type="entry name" value="Class I glutamine amidotransferase-like"/>
    <property type="match status" value="1"/>
</dbReference>
<name>A0A1V9FSS4_9BACT</name>
<dbReference type="STRING" id="1703345.A3860_06690"/>
<dbReference type="EMBL" id="LVYD01000058">
    <property type="protein sequence ID" value="OQP61392.1"/>
    <property type="molecule type" value="Genomic_DNA"/>
</dbReference>
<dbReference type="InterPro" id="IPR003507">
    <property type="entry name" value="S66_fam"/>
</dbReference>
<keyword evidence="2 9" id="KW-0121">Carboxypeptidase</keyword>
<sequence length="302" mass="33651">MVKVPPYLQAGNTIALVCPSGFMAIEKAQTCIDVLQQWGYKVKVGTTVGSQSTTYFSGTDEERLINFQQILDDDTVHAVLCARGGYGLSRIIDQISFKKFKKQPKWVIGFSDITVLLSHIYTNYDIATLHSPMAGAFNDGGYNNEFVQSLKQVLAGKHTKYECAVHEFNKKGEAVGELVGGNLAMLAHMVGTPSDIKTKGRILFLEDVGEYLYNIDRMMRQLKRSGKLDKLAGLIIGGFTDTKDTERPFGQNAYEIIREVVKEYDYPVCFGFPVSHDKENYALKVGVGYKLKVSKSKVTLEE</sequence>
<dbReference type="InterPro" id="IPR040449">
    <property type="entry name" value="Peptidase_S66_N"/>
</dbReference>
<feature type="domain" description="LD-carboxypeptidase C-terminal" evidence="8">
    <location>
        <begin position="176"/>
        <end position="290"/>
    </location>
</feature>
<evidence type="ECO:0000256" key="4">
    <source>
        <dbReference type="ARBA" id="ARBA00022801"/>
    </source>
</evidence>
<evidence type="ECO:0000256" key="5">
    <source>
        <dbReference type="ARBA" id="ARBA00022825"/>
    </source>
</evidence>
<evidence type="ECO:0000256" key="3">
    <source>
        <dbReference type="ARBA" id="ARBA00022670"/>
    </source>
</evidence>
<feature type="active site" description="Charge relay system" evidence="6">
    <location>
        <position position="206"/>
    </location>
</feature>
<reference evidence="9 10" key="1">
    <citation type="submission" date="2016-03" db="EMBL/GenBank/DDBJ databases">
        <title>Niastella vici sp. nov., isolated from farmland soil.</title>
        <authorList>
            <person name="Chen L."/>
            <person name="Wang D."/>
            <person name="Yang S."/>
            <person name="Wang G."/>
        </authorList>
    </citation>
    <scope>NUCLEOTIDE SEQUENCE [LARGE SCALE GENOMIC DNA]</scope>
    <source>
        <strain evidence="9 10">DJ57</strain>
    </source>
</reference>
<evidence type="ECO:0000259" key="8">
    <source>
        <dbReference type="Pfam" id="PF17676"/>
    </source>
</evidence>
<accession>A0A1V9FSS4</accession>
<dbReference type="GO" id="GO:0004180">
    <property type="term" value="F:carboxypeptidase activity"/>
    <property type="evidence" value="ECO:0007669"/>
    <property type="project" value="UniProtKB-KW"/>
</dbReference>